<sequence length="283" mass="31056">MRFKYGAVAFSGFLGLAVMLASCGAKGRFDQVDDGKIKLASSLTGKRDVILKEVLNKYNSRKAKDDYPIEITKIAGSYDGGRSDLQTRLSVKDKTTFYNMILNYSDTISTLGRSNMELPLDSVDVSQFSENFLSFNDRISGISRKGIYGIPVSMSTDILVINGPVLHYILNSAKKKDGAVTKKNASNSNGNEGTLTVNNDQQTTELWKKIEEAAKTNGKTTQEQTKRDAKQSTSLIQLKEGSANTTEGNASESDKEIKKSWGNYQEVDGGLKGYTFKASVFEN</sequence>
<feature type="compositionally biased region" description="Polar residues" evidence="2">
    <location>
        <begin position="231"/>
        <end position="251"/>
    </location>
</feature>
<feature type="compositionally biased region" description="Polar residues" evidence="2">
    <location>
        <begin position="183"/>
        <end position="201"/>
    </location>
</feature>
<dbReference type="EMBL" id="CP002077">
    <property type="protein sequence ID" value="ADK86966.1"/>
    <property type="molecule type" value="Genomic_DNA"/>
</dbReference>
<feature type="domain" description="Mycoplasma lipoprotein central" evidence="4">
    <location>
        <begin position="253"/>
        <end position="283"/>
    </location>
</feature>
<dbReference type="PaxDb" id="722438-MPNE_0170"/>
<dbReference type="eggNOG" id="COG1653">
    <property type="taxonomic scope" value="Bacteria"/>
</dbReference>
<feature type="region of interest" description="Disordered" evidence="2">
    <location>
        <begin position="214"/>
        <end position="257"/>
    </location>
</feature>
<keyword evidence="3" id="KW-0732">Signal</keyword>
<dbReference type="HOGENOM" id="CLU_017227_0_0_14"/>
<dbReference type="AlphaFoldDB" id="A0A0H3DMK9"/>
<dbReference type="STRING" id="722438.F539_00840"/>
<feature type="region of interest" description="Disordered" evidence="2">
    <location>
        <begin position="180"/>
        <end position="201"/>
    </location>
</feature>
<proteinExistence type="inferred from homology"/>
<dbReference type="Gene3D" id="3.40.190.10">
    <property type="entry name" value="Periplasmic binding protein-like II"/>
    <property type="match status" value="1"/>
</dbReference>
<dbReference type="KEGG" id="mpj:MPNE_0170"/>
<feature type="chain" id="PRO_5002607643" description="Mycoplasma lipoprotein central domain-containing protein" evidence="3">
    <location>
        <begin position="21"/>
        <end position="283"/>
    </location>
</feature>
<evidence type="ECO:0000256" key="1">
    <source>
        <dbReference type="ARBA" id="ARBA00009031"/>
    </source>
</evidence>
<dbReference type="PATRIC" id="fig|722438.3.peg.162"/>
<protein>
    <recommendedName>
        <fullName evidence="4">Mycoplasma lipoprotein central domain-containing protein</fullName>
    </recommendedName>
</protein>
<evidence type="ECO:0000256" key="3">
    <source>
        <dbReference type="SAM" id="SignalP"/>
    </source>
</evidence>
<comment type="similarity">
    <text evidence="1">Belongs to the MG185/MG260 family.</text>
</comment>
<evidence type="ECO:0000313" key="6">
    <source>
        <dbReference type="Proteomes" id="UP000007756"/>
    </source>
</evidence>
<dbReference type="PROSITE" id="PS51257">
    <property type="entry name" value="PROKAR_LIPOPROTEIN"/>
    <property type="match status" value="1"/>
</dbReference>
<gene>
    <name evidence="5" type="ordered locus">MPNE_0170</name>
</gene>
<evidence type="ECO:0000259" key="4">
    <source>
        <dbReference type="Pfam" id="PF03305"/>
    </source>
</evidence>
<dbReference type="Proteomes" id="UP000007756">
    <property type="component" value="Chromosome"/>
</dbReference>
<feature type="signal peptide" evidence="3">
    <location>
        <begin position="1"/>
        <end position="20"/>
    </location>
</feature>
<name>A0A0H3DMK9_MYCPB</name>
<organism evidence="5 6">
    <name type="scientific">Mycoplasmoides pneumoniae (strain ATCC 15531 / DSM 23978 / CIP 103766 / NBRC 14401 / NCTC 10119 / FH)</name>
    <name type="common">Mycoplasma pneumoniae</name>
    <dbReference type="NCBI Taxonomy" id="722438"/>
    <lineage>
        <taxon>Bacteria</taxon>
        <taxon>Bacillati</taxon>
        <taxon>Mycoplasmatota</taxon>
        <taxon>Mycoplasmoidales</taxon>
        <taxon>Mycoplasmoidaceae</taxon>
        <taxon>Mycoplasmoides</taxon>
    </lineage>
</organism>
<evidence type="ECO:0000313" key="5">
    <source>
        <dbReference type="EMBL" id="ADK86966.1"/>
    </source>
</evidence>
<reference evidence="5 6" key="1">
    <citation type="journal article" date="2010" name="Appl. Environ. Microbiol.">
        <title>Targeted chromosomal knockouts in Mycoplasma pneumoniae.</title>
        <authorList>
            <person name="Krishnakumar R."/>
            <person name="Assad-Garcia N."/>
            <person name="Benders G.A."/>
            <person name="Phan Q."/>
            <person name="Montague M.G."/>
            <person name="Glass J.I."/>
        </authorList>
    </citation>
    <scope>NUCLEOTIDE SEQUENCE [LARGE SCALE GENOMIC DNA]</scope>
    <source>
        <strain evidence="6">ATCC 15531 / DSM 22911 / NBRC 14401 / NCTC 10119 / FH</strain>
    </source>
</reference>
<evidence type="ECO:0000256" key="2">
    <source>
        <dbReference type="SAM" id="MobiDB-lite"/>
    </source>
</evidence>
<accession>A0A0H3DMK9</accession>
<dbReference type="Pfam" id="PF03305">
    <property type="entry name" value="Lipoprotein_X"/>
    <property type="match status" value="1"/>
</dbReference>
<dbReference type="InterPro" id="IPR004984">
    <property type="entry name" value="Mycoplasma_lipoprotein_cen_dom"/>
</dbReference>